<protein>
    <recommendedName>
        <fullName evidence="2">Peptidase M14 domain-containing protein</fullName>
    </recommendedName>
</protein>
<evidence type="ECO:0000313" key="3">
    <source>
        <dbReference type="EMBL" id="RMB59883.1"/>
    </source>
</evidence>
<keyword evidence="4" id="KW-1185">Reference proteome</keyword>
<dbReference type="Pfam" id="PF00246">
    <property type="entry name" value="Peptidase_M14"/>
    <property type="match status" value="1"/>
</dbReference>
<dbReference type="Gene3D" id="3.40.630.10">
    <property type="entry name" value="Zn peptidases"/>
    <property type="match status" value="1"/>
</dbReference>
<organism evidence="3 4">
    <name type="scientific">Tessaracoccus antarcticus</name>
    <dbReference type="NCBI Taxonomy" id="2479848"/>
    <lineage>
        <taxon>Bacteria</taxon>
        <taxon>Bacillati</taxon>
        <taxon>Actinomycetota</taxon>
        <taxon>Actinomycetes</taxon>
        <taxon>Propionibacteriales</taxon>
        <taxon>Propionibacteriaceae</taxon>
        <taxon>Tessaracoccus</taxon>
    </lineage>
</organism>
<comment type="caution">
    <text evidence="3">The sequence shown here is derived from an EMBL/GenBank/DDBJ whole genome shotgun (WGS) entry which is preliminary data.</text>
</comment>
<feature type="compositionally biased region" description="Gly residues" evidence="1">
    <location>
        <begin position="28"/>
        <end position="43"/>
    </location>
</feature>
<evidence type="ECO:0000259" key="2">
    <source>
        <dbReference type="Pfam" id="PF00246"/>
    </source>
</evidence>
<dbReference type="SUPFAM" id="SSF53187">
    <property type="entry name" value="Zn-dependent exopeptidases"/>
    <property type="match status" value="1"/>
</dbReference>
<evidence type="ECO:0000313" key="4">
    <source>
        <dbReference type="Proteomes" id="UP000275256"/>
    </source>
</evidence>
<sequence length="162" mass="16933">MRWLVLVRPLMCGHPPSTRRRASTRSAAGGGSAGSESGRGGGADARRRAFHPPHGMGDLKDPRPVRGLQLWVIPTLNPDGEALGRRQNAAGVDLSTNVGADRAAESGRCNSGPAAWGEPESRAVRDFRTRVRPGELVSLRSPSSTATLPATTTTPAPPATAL</sequence>
<dbReference type="InterPro" id="IPR000834">
    <property type="entry name" value="Peptidase_M14"/>
</dbReference>
<feature type="region of interest" description="Disordered" evidence="1">
    <location>
        <begin position="138"/>
        <end position="162"/>
    </location>
</feature>
<evidence type="ECO:0000256" key="1">
    <source>
        <dbReference type="SAM" id="MobiDB-lite"/>
    </source>
</evidence>
<dbReference type="Proteomes" id="UP000275256">
    <property type="component" value="Unassembled WGS sequence"/>
</dbReference>
<feature type="domain" description="Peptidase M14" evidence="2">
    <location>
        <begin position="66"/>
        <end position="153"/>
    </location>
</feature>
<dbReference type="GO" id="GO:0006508">
    <property type="term" value="P:proteolysis"/>
    <property type="evidence" value="ECO:0007669"/>
    <property type="project" value="InterPro"/>
</dbReference>
<name>A0A3M0GE58_9ACTN</name>
<accession>A0A3M0GE58</accession>
<feature type="compositionally biased region" description="Low complexity" evidence="1">
    <location>
        <begin position="141"/>
        <end position="154"/>
    </location>
</feature>
<gene>
    <name evidence="3" type="ORF">EAX62_09090</name>
</gene>
<feature type="region of interest" description="Disordered" evidence="1">
    <location>
        <begin position="14"/>
        <end position="64"/>
    </location>
</feature>
<proteinExistence type="predicted"/>
<reference evidence="3 4" key="1">
    <citation type="submission" date="2018-10" db="EMBL/GenBank/DDBJ databases">
        <title>Tessaracoccus antarcticuss sp. nov., isolated from sediment.</title>
        <authorList>
            <person name="Zhou L.Y."/>
            <person name="Du Z.J."/>
        </authorList>
    </citation>
    <scope>NUCLEOTIDE SEQUENCE [LARGE SCALE GENOMIC DNA]</scope>
    <source>
        <strain evidence="3 4">JDX10</strain>
    </source>
</reference>
<dbReference type="EMBL" id="REFW01000002">
    <property type="protein sequence ID" value="RMB59883.1"/>
    <property type="molecule type" value="Genomic_DNA"/>
</dbReference>
<dbReference type="GO" id="GO:0008270">
    <property type="term" value="F:zinc ion binding"/>
    <property type="evidence" value="ECO:0007669"/>
    <property type="project" value="InterPro"/>
</dbReference>
<dbReference type="AlphaFoldDB" id="A0A3M0GE58"/>
<dbReference type="GO" id="GO:0004181">
    <property type="term" value="F:metallocarboxypeptidase activity"/>
    <property type="evidence" value="ECO:0007669"/>
    <property type="project" value="InterPro"/>
</dbReference>